<name>A0A0A1TKB2_9HYPO</name>
<keyword evidence="2" id="KW-1185">Reference proteome</keyword>
<reference evidence="1 2" key="1">
    <citation type="journal article" date="2015" name="Genome Announc.">
        <title>Draft Genome Sequence and Gene Annotation of the Entomopathogenic Fungus Verticillium hemipterigenum.</title>
        <authorList>
            <person name="Horn F."/>
            <person name="Habel A."/>
            <person name="Scharf D.H."/>
            <person name="Dworschak J."/>
            <person name="Brakhage A.A."/>
            <person name="Guthke R."/>
            <person name="Hertweck C."/>
            <person name="Linde J."/>
        </authorList>
    </citation>
    <scope>NUCLEOTIDE SEQUENCE [LARGE SCALE GENOMIC DNA]</scope>
</reference>
<dbReference type="AlphaFoldDB" id="A0A0A1TKB2"/>
<organism evidence="1 2">
    <name type="scientific">[Torrubiella] hemipterigena</name>
    <dbReference type="NCBI Taxonomy" id="1531966"/>
    <lineage>
        <taxon>Eukaryota</taxon>
        <taxon>Fungi</taxon>
        <taxon>Dikarya</taxon>
        <taxon>Ascomycota</taxon>
        <taxon>Pezizomycotina</taxon>
        <taxon>Sordariomycetes</taxon>
        <taxon>Hypocreomycetidae</taxon>
        <taxon>Hypocreales</taxon>
        <taxon>Clavicipitaceae</taxon>
        <taxon>Clavicipitaceae incertae sedis</taxon>
        <taxon>'Torrubiella' clade</taxon>
    </lineage>
</organism>
<evidence type="ECO:0000313" key="1">
    <source>
        <dbReference type="EMBL" id="CEJ90297.1"/>
    </source>
</evidence>
<dbReference type="OrthoDB" id="5153311at2759"/>
<sequence length="101" mass="11075">MGPNLPKIIRAELQSVIISRIITGCSNRSVRNARANILKHGAIDAPRDRVGKPKKITASMLLALKAKPDESSGMTYQAMADFLKEVSGVELNERTVAREMK</sequence>
<gene>
    <name evidence="1" type="ORF">VHEMI06089</name>
</gene>
<dbReference type="HOGENOM" id="CLU_2293652_0_0_1"/>
<evidence type="ECO:0000313" key="2">
    <source>
        <dbReference type="Proteomes" id="UP000039046"/>
    </source>
</evidence>
<proteinExistence type="predicted"/>
<dbReference type="Proteomes" id="UP000039046">
    <property type="component" value="Unassembled WGS sequence"/>
</dbReference>
<accession>A0A0A1TKB2</accession>
<dbReference type="EMBL" id="CDHN01000003">
    <property type="protein sequence ID" value="CEJ90297.1"/>
    <property type="molecule type" value="Genomic_DNA"/>
</dbReference>
<protein>
    <submittedName>
        <fullName evidence="1">Uncharacterized protein</fullName>
    </submittedName>
</protein>